<keyword evidence="8" id="KW-1185">Reference proteome</keyword>
<evidence type="ECO:0000256" key="6">
    <source>
        <dbReference type="SAM" id="Phobius"/>
    </source>
</evidence>
<dbReference type="PANTHER" id="PTHR11785">
    <property type="entry name" value="AMINO ACID TRANSPORTER"/>
    <property type="match status" value="1"/>
</dbReference>
<keyword evidence="3 6" id="KW-1133">Transmembrane helix</keyword>
<dbReference type="Pfam" id="PF13520">
    <property type="entry name" value="AA_permease_2"/>
    <property type="match status" value="1"/>
</dbReference>
<dbReference type="EMBL" id="JAGMVJ010000002">
    <property type="protein sequence ID" value="KAH7093269.1"/>
    <property type="molecule type" value="Genomic_DNA"/>
</dbReference>
<dbReference type="GO" id="GO:0015179">
    <property type="term" value="F:L-amino acid transmembrane transporter activity"/>
    <property type="evidence" value="ECO:0007669"/>
    <property type="project" value="TreeGrafter"/>
</dbReference>
<dbReference type="Gene3D" id="1.20.1740.10">
    <property type="entry name" value="Amino acid/polyamine transporter I"/>
    <property type="match status" value="1"/>
</dbReference>
<evidence type="ECO:0000256" key="4">
    <source>
        <dbReference type="ARBA" id="ARBA00023136"/>
    </source>
</evidence>
<feature type="transmembrane region" description="Helical" evidence="6">
    <location>
        <begin position="468"/>
        <end position="486"/>
    </location>
</feature>
<keyword evidence="2 6" id="KW-0812">Transmembrane</keyword>
<evidence type="ECO:0000313" key="8">
    <source>
        <dbReference type="Proteomes" id="UP000813461"/>
    </source>
</evidence>
<comment type="caution">
    <text evidence="7">The sequence shown here is derived from an EMBL/GenBank/DDBJ whole genome shotgun (WGS) entry which is preliminary data.</text>
</comment>
<dbReference type="AlphaFoldDB" id="A0A8K0RFU9"/>
<dbReference type="PANTHER" id="PTHR11785:SF353">
    <property type="entry name" value="METHIONINE TRANSPORTER (EUROFUNG)"/>
    <property type="match status" value="1"/>
</dbReference>
<comment type="subcellular location">
    <subcellularLocation>
        <location evidence="1">Membrane</location>
        <topology evidence="1">Multi-pass membrane protein</topology>
    </subcellularLocation>
</comment>
<feature type="transmembrane region" description="Helical" evidence="6">
    <location>
        <begin position="151"/>
        <end position="179"/>
    </location>
</feature>
<evidence type="ECO:0000256" key="5">
    <source>
        <dbReference type="SAM" id="MobiDB-lite"/>
    </source>
</evidence>
<accession>A0A8K0RFU9</accession>
<evidence type="ECO:0000256" key="3">
    <source>
        <dbReference type="ARBA" id="ARBA00022989"/>
    </source>
</evidence>
<feature type="transmembrane region" description="Helical" evidence="6">
    <location>
        <begin position="300"/>
        <end position="321"/>
    </location>
</feature>
<evidence type="ECO:0000313" key="7">
    <source>
        <dbReference type="EMBL" id="KAH7093269.1"/>
    </source>
</evidence>
<organism evidence="7 8">
    <name type="scientific">Paraphoma chrysanthemicola</name>
    <dbReference type="NCBI Taxonomy" id="798071"/>
    <lineage>
        <taxon>Eukaryota</taxon>
        <taxon>Fungi</taxon>
        <taxon>Dikarya</taxon>
        <taxon>Ascomycota</taxon>
        <taxon>Pezizomycotina</taxon>
        <taxon>Dothideomycetes</taxon>
        <taxon>Pleosporomycetidae</taxon>
        <taxon>Pleosporales</taxon>
        <taxon>Pleosporineae</taxon>
        <taxon>Phaeosphaeriaceae</taxon>
        <taxon>Paraphoma</taxon>
    </lineage>
</organism>
<feature type="transmembrane region" description="Helical" evidence="6">
    <location>
        <begin position="404"/>
        <end position="425"/>
    </location>
</feature>
<evidence type="ECO:0000256" key="2">
    <source>
        <dbReference type="ARBA" id="ARBA00022692"/>
    </source>
</evidence>
<sequence length="603" mass="65429">MSALFRNRFRSSADPDRSASATQSVTANGQVEISDGDLKYVGEQGGNVDIVAYQEASGAPVEIVSPLGYSVGPVTILFLNLSKIIGTGIFSTPASILKGTGSVGLSLIFWTLGFFTSASSLSVYLEYAAYFPSRSGSEVAYLEQAYPRPKWFFPTTFAVQTVILSFSSGNATVMANYLFAIGKYKASDWETKGLAVGCYTLAVLAVLFHTRGAYWVNTMIGGIKLITLIFISILGLVVLGGHTKVETPTAGFKNAFEGASTAYGVTNAMYKIIFAYAGYENAFNMVNETKDPIKSIKRSGFGAVLLTAILYILANVAYFAAIPKDEIIAGKTIAAGLLFTKVFGDTGAVRGLNFLIALSSFGNLVAVLLGQSRLIRECGRQGVLPFPKFWASTKPFGTPAGPYFLKWAVTVLIILAVPAGDAFSFISDLQVYPSAVFALFMAAGLYVLRFRRKRLGLPEPAFKVWNSVLIFNIATQAYLIIMPWYPPTGGATGGDVSFWYGTYIVVGIGILLGCGAYYYIYIVLLPKLKGYKVRQEVLDLGSGAQTHHLIKVPLNRVEEWDAQHDPHGRKINQLGYQHELSESSSRDEKNAANNDMKDLQNYA</sequence>
<dbReference type="GO" id="GO:0016020">
    <property type="term" value="C:membrane"/>
    <property type="evidence" value="ECO:0007669"/>
    <property type="project" value="UniProtKB-SubCell"/>
</dbReference>
<feature type="transmembrane region" description="Helical" evidence="6">
    <location>
        <begin position="498"/>
        <end position="524"/>
    </location>
</feature>
<dbReference type="InterPro" id="IPR050598">
    <property type="entry name" value="AminoAcid_Transporter"/>
</dbReference>
<feature type="transmembrane region" description="Helical" evidence="6">
    <location>
        <begin position="214"/>
        <end position="239"/>
    </location>
</feature>
<reference evidence="7" key="1">
    <citation type="journal article" date="2021" name="Nat. Commun.">
        <title>Genetic determinants of endophytism in the Arabidopsis root mycobiome.</title>
        <authorList>
            <person name="Mesny F."/>
            <person name="Miyauchi S."/>
            <person name="Thiergart T."/>
            <person name="Pickel B."/>
            <person name="Atanasova L."/>
            <person name="Karlsson M."/>
            <person name="Huettel B."/>
            <person name="Barry K.W."/>
            <person name="Haridas S."/>
            <person name="Chen C."/>
            <person name="Bauer D."/>
            <person name="Andreopoulos W."/>
            <person name="Pangilinan J."/>
            <person name="LaButti K."/>
            <person name="Riley R."/>
            <person name="Lipzen A."/>
            <person name="Clum A."/>
            <person name="Drula E."/>
            <person name="Henrissat B."/>
            <person name="Kohler A."/>
            <person name="Grigoriev I.V."/>
            <person name="Martin F.M."/>
            <person name="Hacquard S."/>
        </authorList>
    </citation>
    <scope>NUCLEOTIDE SEQUENCE</scope>
    <source>
        <strain evidence="7">MPI-SDFR-AT-0120</strain>
    </source>
</reference>
<gene>
    <name evidence="7" type="ORF">FB567DRAFT_171156</name>
</gene>
<feature type="transmembrane region" description="Helical" evidence="6">
    <location>
        <begin position="107"/>
        <end position="131"/>
    </location>
</feature>
<feature type="region of interest" description="Disordered" evidence="5">
    <location>
        <begin position="1"/>
        <end position="26"/>
    </location>
</feature>
<feature type="region of interest" description="Disordered" evidence="5">
    <location>
        <begin position="581"/>
        <end position="603"/>
    </location>
</feature>
<dbReference type="Proteomes" id="UP000813461">
    <property type="component" value="Unassembled WGS sequence"/>
</dbReference>
<dbReference type="OrthoDB" id="5982228at2759"/>
<feature type="transmembrane region" description="Helical" evidence="6">
    <location>
        <begin position="351"/>
        <end position="370"/>
    </location>
</feature>
<name>A0A8K0RFU9_9PLEO</name>
<evidence type="ECO:0000256" key="1">
    <source>
        <dbReference type="ARBA" id="ARBA00004141"/>
    </source>
</evidence>
<keyword evidence="4 6" id="KW-0472">Membrane</keyword>
<feature type="transmembrane region" description="Helical" evidence="6">
    <location>
        <begin position="191"/>
        <end position="208"/>
    </location>
</feature>
<feature type="transmembrane region" description="Helical" evidence="6">
    <location>
        <begin position="431"/>
        <end position="448"/>
    </location>
</feature>
<protein>
    <submittedName>
        <fullName evidence="7">Amino acid permease-domain-containing protein</fullName>
    </submittedName>
</protein>
<proteinExistence type="predicted"/>
<dbReference type="InterPro" id="IPR002293">
    <property type="entry name" value="AA/rel_permease1"/>
</dbReference>